<keyword evidence="6" id="KW-1185">Reference proteome</keyword>
<feature type="compositionally biased region" description="Polar residues" evidence="3">
    <location>
        <begin position="279"/>
        <end position="291"/>
    </location>
</feature>
<proteinExistence type="predicted"/>
<keyword evidence="2" id="KW-0539">Nucleus</keyword>
<feature type="compositionally biased region" description="Low complexity" evidence="3">
    <location>
        <begin position="292"/>
        <end position="304"/>
    </location>
</feature>
<comment type="subcellular location">
    <subcellularLocation>
        <location evidence="1">Nucleus</location>
    </subcellularLocation>
</comment>
<dbReference type="Pfam" id="PF03735">
    <property type="entry name" value="ENT"/>
    <property type="match status" value="1"/>
</dbReference>
<protein>
    <submittedName>
        <fullName evidence="5">BRCA2-interacting transcriptional repressor EMSY</fullName>
    </submittedName>
</protein>
<feature type="domain" description="ENT" evidence="4">
    <location>
        <begin position="10"/>
        <end position="94"/>
    </location>
</feature>
<dbReference type="InterPro" id="IPR033482">
    <property type="entry name" value="EMSY"/>
</dbReference>
<feature type="region of interest" description="Disordered" evidence="3">
    <location>
        <begin position="421"/>
        <end position="446"/>
    </location>
</feature>
<evidence type="ECO:0000259" key="4">
    <source>
        <dbReference type="PROSITE" id="PS51138"/>
    </source>
</evidence>
<organism evidence="5 6">
    <name type="scientific">Taenia crassiceps</name>
    <dbReference type="NCBI Taxonomy" id="6207"/>
    <lineage>
        <taxon>Eukaryota</taxon>
        <taxon>Metazoa</taxon>
        <taxon>Spiralia</taxon>
        <taxon>Lophotrochozoa</taxon>
        <taxon>Platyhelminthes</taxon>
        <taxon>Cestoda</taxon>
        <taxon>Eucestoda</taxon>
        <taxon>Cyclophyllidea</taxon>
        <taxon>Taeniidae</taxon>
        <taxon>Taenia</taxon>
    </lineage>
</organism>
<dbReference type="InterPro" id="IPR036142">
    <property type="entry name" value="ENT_dom-like_sf"/>
</dbReference>
<feature type="region of interest" description="Disordered" evidence="3">
    <location>
        <begin position="584"/>
        <end position="607"/>
    </location>
</feature>
<dbReference type="Gene3D" id="1.10.1240.40">
    <property type="entry name" value="ENT domain"/>
    <property type="match status" value="1"/>
</dbReference>
<feature type="region of interest" description="Disordered" evidence="3">
    <location>
        <begin position="276"/>
        <end position="304"/>
    </location>
</feature>
<accession>A0ABR4QSL1</accession>
<name>A0ABR4QSL1_9CEST</name>
<evidence type="ECO:0000313" key="6">
    <source>
        <dbReference type="Proteomes" id="UP001651158"/>
    </source>
</evidence>
<evidence type="ECO:0000256" key="2">
    <source>
        <dbReference type="ARBA" id="ARBA00023242"/>
    </source>
</evidence>
<evidence type="ECO:0000313" key="5">
    <source>
        <dbReference type="EMBL" id="KAL5112756.1"/>
    </source>
</evidence>
<comment type="caution">
    <text evidence="5">The sequence shown here is derived from an EMBL/GenBank/DDBJ whole genome shotgun (WGS) entry which is preliminary data.</text>
</comment>
<sequence>MLVDYSKTDCRRILRRHELEAYAKVVTAFRAQGLLTGEKRKLLEDLRRLLSIACDRHKAEVRRAVNDEELATISKCVCGKDTDENWVIEGRRIAPILQRGVPQTAFLPEADAVAKKWAYLNYQLPQPVETAVVHTESMGDTEKTEVNRQNEKASSRIEVDLTKSDENEVKPSAASLGNAVAQDGDTVTTMVPEAAVEITCEAEIPKSDPLSCVVEEKASLIAELPLKRTVHYEQSNPKRLSSISAQSHADETQHNVLTVSSKPIIQACISGIKRPLSGGESSQVTNLTPELTTKTSKAATTSDSTPNGVVPFITSRNFVFRQNNISTLPSGSLHSSQNVQINKVQSINPAISVPGHSRVAPTTVTSTTPGLTTVVVTGTTGPTAYVSQSVNTSRIVKNYPPVIGYQPSVPPTTQLSASSILADTKKHQQQQQQSQQHSVVVQQQQSQITGSPAGNVIVVHRAPTNRLVPAGSAVSSSPHMSFTTNLSSNSTTSLPIVSTPSRSVRILPVNNPLATSATPIATATGNTTLAPLLSGTQIQSYNHQHLHQSNYRLSGSTTIICNDPDLPAGGVNIVKMPIGSGLLSRSTATSNTTLPSNPPAPSQVNSPALVSVLEPKRPRLAFVPAAASPTSRQ</sequence>
<dbReference type="PANTHER" id="PTHR16500">
    <property type="entry name" value="BRCA2-INTERACTING TRANSCRIPTIONAL REPRESSOR EMSY"/>
    <property type="match status" value="1"/>
</dbReference>
<evidence type="ECO:0000256" key="1">
    <source>
        <dbReference type="ARBA" id="ARBA00004123"/>
    </source>
</evidence>
<feature type="compositionally biased region" description="Polar residues" evidence="3">
    <location>
        <begin position="584"/>
        <end position="595"/>
    </location>
</feature>
<dbReference type="SUPFAM" id="SSF158639">
    <property type="entry name" value="ENT-like"/>
    <property type="match status" value="1"/>
</dbReference>
<dbReference type="Proteomes" id="UP001651158">
    <property type="component" value="Unassembled WGS sequence"/>
</dbReference>
<dbReference type="InterPro" id="IPR005491">
    <property type="entry name" value="ENT_dom"/>
</dbReference>
<dbReference type="PANTHER" id="PTHR16500:SF3">
    <property type="entry name" value="BRCA2-INTERACTING TRANSCRIPTIONAL REPRESSOR EMSY"/>
    <property type="match status" value="1"/>
</dbReference>
<gene>
    <name evidence="5" type="ORF">TcWFU_008569</name>
</gene>
<reference evidence="5 6" key="1">
    <citation type="journal article" date="2022" name="Front. Cell. Infect. Microbiol.">
        <title>The Genomes of Two Strains of Taenia crassiceps the Animal Model for the Study of Human Cysticercosis.</title>
        <authorList>
            <person name="Bobes R.J."/>
            <person name="Estrada K."/>
            <person name="Rios-Valencia D.G."/>
            <person name="Calderon-Gallegos A."/>
            <person name="de la Torre P."/>
            <person name="Carrero J.C."/>
            <person name="Sanchez-Flores A."/>
            <person name="Laclette J.P."/>
        </authorList>
    </citation>
    <scope>NUCLEOTIDE SEQUENCE [LARGE SCALE GENOMIC DNA]</scope>
    <source>
        <strain evidence="5">WFUcys</strain>
    </source>
</reference>
<dbReference type="PROSITE" id="PS51138">
    <property type="entry name" value="ENT"/>
    <property type="match status" value="1"/>
</dbReference>
<evidence type="ECO:0000256" key="3">
    <source>
        <dbReference type="SAM" id="MobiDB-lite"/>
    </source>
</evidence>
<feature type="compositionally biased region" description="Low complexity" evidence="3">
    <location>
        <begin position="429"/>
        <end position="446"/>
    </location>
</feature>
<dbReference type="SMART" id="SM01191">
    <property type="entry name" value="ENT"/>
    <property type="match status" value="1"/>
</dbReference>
<dbReference type="EMBL" id="JAKROA010000001">
    <property type="protein sequence ID" value="KAL5112756.1"/>
    <property type="molecule type" value="Genomic_DNA"/>
</dbReference>